<dbReference type="EMBL" id="PEYM01000010">
    <property type="protein sequence ID" value="PIS31533.1"/>
    <property type="molecule type" value="Genomic_DNA"/>
</dbReference>
<dbReference type="PANTHER" id="PTHR32248:SF4">
    <property type="entry name" value="RNA POLYMERASE SIGMA-54 FACTOR"/>
    <property type="match status" value="1"/>
</dbReference>
<dbReference type="GO" id="GO:0016779">
    <property type="term" value="F:nucleotidyltransferase activity"/>
    <property type="evidence" value="ECO:0007669"/>
    <property type="project" value="UniProtKB-KW"/>
</dbReference>
<evidence type="ECO:0000256" key="3">
    <source>
        <dbReference type="ARBA" id="ARBA00022679"/>
    </source>
</evidence>
<keyword evidence="6" id="KW-0731">Sigma factor</keyword>
<dbReference type="GO" id="GO:0000428">
    <property type="term" value="C:DNA-directed RNA polymerase complex"/>
    <property type="evidence" value="ECO:0007669"/>
    <property type="project" value="UniProtKB-KW"/>
</dbReference>
<dbReference type="PIRSF" id="PIRSF000774">
    <property type="entry name" value="RpoN"/>
    <property type="match status" value="1"/>
</dbReference>
<name>A0A2H0Y1I6_UNCSA</name>
<dbReference type="Proteomes" id="UP000231343">
    <property type="component" value="Unassembled WGS sequence"/>
</dbReference>
<keyword evidence="8" id="KW-0804">Transcription</keyword>
<keyword evidence="5" id="KW-0805">Transcription regulation</keyword>
<dbReference type="InterPro" id="IPR007634">
    <property type="entry name" value="RNA_pol_sigma_54_DNA-bd"/>
</dbReference>
<dbReference type="Pfam" id="PF04552">
    <property type="entry name" value="Sigma54_DBD"/>
    <property type="match status" value="1"/>
</dbReference>
<dbReference type="Gene3D" id="1.10.10.1330">
    <property type="entry name" value="RNA polymerase sigma-54 factor, core-binding domain"/>
    <property type="match status" value="1"/>
</dbReference>
<dbReference type="GO" id="GO:0016987">
    <property type="term" value="F:sigma factor activity"/>
    <property type="evidence" value="ECO:0007669"/>
    <property type="project" value="UniProtKB-KW"/>
</dbReference>
<keyword evidence="3" id="KW-0808">Transferase</keyword>
<dbReference type="GO" id="GO:0001216">
    <property type="term" value="F:DNA-binding transcription activator activity"/>
    <property type="evidence" value="ECO:0007669"/>
    <property type="project" value="InterPro"/>
</dbReference>
<dbReference type="NCBIfam" id="TIGR02395">
    <property type="entry name" value="rpoN_sigma"/>
    <property type="match status" value="1"/>
</dbReference>
<evidence type="ECO:0000259" key="11">
    <source>
        <dbReference type="Pfam" id="PF04963"/>
    </source>
</evidence>
<protein>
    <submittedName>
        <fullName evidence="12">RNA polymerase sigma-54 factor</fullName>
    </submittedName>
</protein>
<feature type="domain" description="RNA polymerase sigma factor 54 DNA-binding" evidence="10">
    <location>
        <begin position="293"/>
        <end position="445"/>
    </location>
</feature>
<feature type="domain" description="RNA polymerase sigma factor 54 core-binding" evidence="11">
    <location>
        <begin position="83"/>
        <end position="278"/>
    </location>
</feature>
<keyword evidence="7" id="KW-0238">DNA-binding</keyword>
<keyword evidence="2" id="KW-0240">DNA-directed RNA polymerase</keyword>
<comment type="similarity">
    <text evidence="1">Belongs to the sigma-54 factor family.</text>
</comment>
<dbReference type="PRINTS" id="PR00045">
    <property type="entry name" value="SIGMA54FCT"/>
</dbReference>
<keyword evidence="4" id="KW-0548">Nucleotidyltransferase</keyword>
<dbReference type="InterPro" id="IPR038709">
    <property type="entry name" value="RpoN_core-bd_sf"/>
</dbReference>
<dbReference type="Pfam" id="PF04963">
    <property type="entry name" value="Sigma54_CBD"/>
    <property type="match status" value="1"/>
</dbReference>
<dbReference type="InterPro" id="IPR000394">
    <property type="entry name" value="RNA_pol_sigma_54"/>
</dbReference>
<reference evidence="12 13" key="1">
    <citation type="submission" date="2017-09" db="EMBL/GenBank/DDBJ databases">
        <title>Depth-based differentiation of microbial function through sediment-hosted aquifers and enrichment of novel symbionts in the deep terrestrial subsurface.</title>
        <authorList>
            <person name="Probst A.J."/>
            <person name="Ladd B."/>
            <person name="Jarett J.K."/>
            <person name="Geller-Mcgrath D.E."/>
            <person name="Sieber C.M."/>
            <person name="Emerson J.B."/>
            <person name="Anantharaman K."/>
            <person name="Thomas B.C."/>
            <person name="Malmstrom R."/>
            <person name="Stieglmeier M."/>
            <person name="Klingl A."/>
            <person name="Woyke T."/>
            <person name="Ryan C.M."/>
            <person name="Banfield J.F."/>
        </authorList>
    </citation>
    <scope>NUCLEOTIDE SEQUENCE [LARGE SCALE GENOMIC DNA]</scope>
    <source>
        <strain evidence="12">CG08_land_8_20_14_0_20_45_16</strain>
    </source>
</reference>
<dbReference type="PANTHER" id="PTHR32248">
    <property type="entry name" value="RNA POLYMERASE SIGMA-54 FACTOR"/>
    <property type="match status" value="1"/>
</dbReference>
<evidence type="ECO:0000256" key="8">
    <source>
        <dbReference type="ARBA" id="ARBA00023163"/>
    </source>
</evidence>
<gene>
    <name evidence="12" type="primary">rpoN</name>
    <name evidence="12" type="ORF">COT42_00870</name>
</gene>
<dbReference type="AlphaFoldDB" id="A0A2H0Y1I6"/>
<dbReference type="GO" id="GO:0006352">
    <property type="term" value="P:DNA-templated transcription initiation"/>
    <property type="evidence" value="ECO:0007669"/>
    <property type="project" value="InterPro"/>
</dbReference>
<dbReference type="Gene3D" id="1.10.10.60">
    <property type="entry name" value="Homeodomain-like"/>
    <property type="match status" value="1"/>
</dbReference>
<evidence type="ECO:0000256" key="5">
    <source>
        <dbReference type="ARBA" id="ARBA00023015"/>
    </source>
</evidence>
<evidence type="ECO:0000256" key="1">
    <source>
        <dbReference type="ARBA" id="ARBA00008798"/>
    </source>
</evidence>
<evidence type="ECO:0000313" key="13">
    <source>
        <dbReference type="Proteomes" id="UP000231343"/>
    </source>
</evidence>
<dbReference type="PROSITE" id="PS50044">
    <property type="entry name" value="SIGMA54_3"/>
    <property type="match status" value="1"/>
</dbReference>
<dbReference type="Pfam" id="PF00309">
    <property type="entry name" value="Sigma54_AID"/>
    <property type="match status" value="1"/>
</dbReference>
<evidence type="ECO:0000313" key="12">
    <source>
        <dbReference type="EMBL" id="PIS31533.1"/>
    </source>
</evidence>
<evidence type="ECO:0000256" key="7">
    <source>
        <dbReference type="ARBA" id="ARBA00023125"/>
    </source>
</evidence>
<dbReference type="GO" id="GO:0003677">
    <property type="term" value="F:DNA binding"/>
    <property type="evidence" value="ECO:0007669"/>
    <property type="project" value="UniProtKB-KW"/>
</dbReference>
<accession>A0A2H0Y1I6</accession>
<dbReference type="InterPro" id="IPR007046">
    <property type="entry name" value="RNA_pol_sigma_54_core-bd"/>
</dbReference>
<sequence>MIDLNLQADIKMTLEIMLSPRLLQMLKVLSLPYIELVNKINQEAEENPVLEVERQDEYVEFVRYLTSDKKIKKEADFEALPGLENISSSEKSLESHLIEQLNLEDLDEPQHSIALMIIENIDDFGYLINYPRLREEIMAKFNLSRPTVDNVLKIVQAFEPEGVGARDLKECLLIQAREYNFENETLQKLIEQAIAKHLDALAQEKFALVADELGISENGARELAVFIKNNLNPHPGAAFGGETRHIIPSFAIELTDNGYRLVNLETRYGPVLNLSAQYLKMLDDPKTDAQTKAFLAEKLKRAKSLIEDFSKRSETLEKIVRKITEEQKDFLNKGATWLHPLSQKSLADEFGLHPSTISRTVSAKYLQTPQGVFQLKSLCPRGPKGLTVNRLKAMLAEIIKQEDKNEPLSDSEVTQRLKEQGAKIDRRTVAYYRKELNLPTADERHTIK</sequence>
<comment type="caution">
    <text evidence="12">The sequence shown here is derived from an EMBL/GenBank/DDBJ whole genome shotgun (WGS) entry which is preliminary data.</text>
</comment>
<evidence type="ECO:0000256" key="9">
    <source>
        <dbReference type="SAM" id="Coils"/>
    </source>
</evidence>
<feature type="coiled-coil region" evidence="9">
    <location>
        <begin position="292"/>
        <end position="326"/>
    </location>
</feature>
<evidence type="ECO:0000256" key="2">
    <source>
        <dbReference type="ARBA" id="ARBA00022478"/>
    </source>
</evidence>
<evidence type="ECO:0000259" key="10">
    <source>
        <dbReference type="Pfam" id="PF04552"/>
    </source>
</evidence>
<proteinExistence type="inferred from homology"/>
<organism evidence="12 13">
    <name type="scientific">Candidatus Saganbacteria bacterium CG08_land_8_20_14_0_20_45_16</name>
    <dbReference type="NCBI Taxonomy" id="2014293"/>
    <lineage>
        <taxon>Bacteria</taxon>
        <taxon>Bacillati</taxon>
        <taxon>Saganbacteria</taxon>
    </lineage>
</organism>
<evidence type="ECO:0000256" key="6">
    <source>
        <dbReference type="ARBA" id="ARBA00023082"/>
    </source>
</evidence>
<keyword evidence="9" id="KW-0175">Coiled coil</keyword>
<evidence type="ECO:0000256" key="4">
    <source>
        <dbReference type="ARBA" id="ARBA00022695"/>
    </source>
</evidence>